<dbReference type="AlphaFoldDB" id="X0SJ69"/>
<proteinExistence type="predicted"/>
<organism evidence="1">
    <name type="scientific">marine sediment metagenome</name>
    <dbReference type="NCBI Taxonomy" id="412755"/>
    <lineage>
        <taxon>unclassified sequences</taxon>
        <taxon>metagenomes</taxon>
        <taxon>ecological metagenomes</taxon>
    </lineage>
</organism>
<evidence type="ECO:0000313" key="1">
    <source>
        <dbReference type="EMBL" id="GAF75942.1"/>
    </source>
</evidence>
<reference evidence="1" key="1">
    <citation type="journal article" date="2014" name="Front. Microbiol.">
        <title>High frequency of phylogenetically diverse reductive dehalogenase-homologous genes in deep subseafloor sedimentary metagenomes.</title>
        <authorList>
            <person name="Kawai M."/>
            <person name="Futagami T."/>
            <person name="Toyoda A."/>
            <person name="Takaki Y."/>
            <person name="Nishi S."/>
            <person name="Hori S."/>
            <person name="Arai W."/>
            <person name="Tsubouchi T."/>
            <person name="Morono Y."/>
            <person name="Uchiyama I."/>
            <person name="Ito T."/>
            <person name="Fujiyama A."/>
            <person name="Inagaki F."/>
            <person name="Takami H."/>
        </authorList>
    </citation>
    <scope>NUCLEOTIDE SEQUENCE</scope>
    <source>
        <strain evidence="1">Expedition CK06-06</strain>
    </source>
</reference>
<dbReference type="EMBL" id="BARS01004295">
    <property type="protein sequence ID" value="GAF75942.1"/>
    <property type="molecule type" value="Genomic_DNA"/>
</dbReference>
<sequence length="44" mass="5145">MRHFFLEAIMERSFDKTGRLPVNIAIDEINPPFWELVQTALANL</sequence>
<comment type="caution">
    <text evidence="1">The sequence shown here is derived from an EMBL/GenBank/DDBJ whole genome shotgun (WGS) entry which is preliminary data.</text>
</comment>
<protein>
    <submittedName>
        <fullName evidence="1">Uncharacterized protein</fullName>
    </submittedName>
</protein>
<name>X0SJ69_9ZZZZ</name>
<gene>
    <name evidence="1" type="ORF">S01H1_08363</name>
</gene>
<accession>X0SJ69</accession>